<comment type="subcellular location">
    <subcellularLocation>
        <location evidence="1 8">Cell membrane</location>
        <topology evidence="1 8">Multi-pass membrane protein</topology>
    </subcellularLocation>
</comment>
<dbReference type="PROSITE" id="PS50928">
    <property type="entry name" value="ABC_TM1"/>
    <property type="match status" value="1"/>
</dbReference>
<comment type="similarity">
    <text evidence="6">In the C-terminal section; belongs to the OsmX family.</text>
</comment>
<dbReference type="CDD" id="cd06261">
    <property type="entry name" value="TM_PBP2"/>
    <property type="match status" value="1"/>
</dbReference>
<name>A0A450YAZ3_9GAMM</name>
<feature type="transmembrane region" description="Helical" evidence="8">
    <location>
        <begin position="379"/>
        <end position="397"/>
    </location>
</feature>
<dbReference type="EMBL" id="CAADFS010000005">
    <property type="protein sequence ID" value="VFK38720.1"/>
    <property type="molecule type" value="Genomic_DNA"/>
</dbReference>
<feature type="transmembrane region" description="Helical" evidence="8">
    <location>
        <begin position="433"/>
        <end position="459"/>
    </location>
</feature>
<evidence type="ECO:0000256" key="6">
    <source>
        <dbReference type="ARBA" id="ARBA00035642"/>
    </source>
</evidence>
<dbReference type="EMBL" id="CAADFT010000002">
    <property type="protein sequence ID" value="VFK38334.1"/>
    <property type="molecule type" value="Genomic_DNA"/>
</dbReference>
<dbReference type="Gene3D" id="3.40.190.10">
    <property type="entry name" value="Periplasmic binding protein-like II"/>
    <property type="match status" value="1"/>
</dbReference>
<gene>
    <name evidence="11" type="ORF">BECKTC1821D_GA0114238_100546</name>
    <name evidence="10" type="ORF">BECKTC1821E_GA0114239_100246</name>
</gene>
<feature type="transmembrane region" description="Helical" evidence="8">
    <location>
        <begin position="479"/>
        <end position="501"/>
    </location>
</feature>
<accession>A0A450YAZ3</accession>
<dbReference type="AlphaFoldDB" id="A0A450YAZ3"/>
<evidence type="ECO:0000256" key="7">
    <source>
        <dbReference type="ARBA" id="ARBA00035652"/>
    </source>
</evidence>
<evidence type="ECO:0000313" key="11">
    <source>
        <dbReference type="EMBL" id="VFK38720.1"/>
    </source>
</evidence>
<feature type="domain" description="ABC transmembrane type-1" evidence="9">
    <location>
        <begin position="319"/>
        <end position="498"/>
    </location>
</feature>
<dbReference type="FunFam" id="1.10.3720.10:FF:000001">
    <property type="entry name" value="Glycine betaine ABC transporter, permease"/>
    <property type="match status" value="1"/>
</dbReference>
<evidence type="ECO:0000256" key="3">
    <source>
        <dbReference type="ARBA" id="ARBA00022692"/>
    </source>
</evidence>
<dbReference type="GO" id="GO:0022857">
    <property type="term" value="F:transmembrane transporter activity"/>
    <property type="evidence" value="ECO:0007669"/>
    <property type="project" value="InterPro"/>
</dbReference>
<keyword evidence="2 8" id="KW-0813">Transport</keyword>
<dbReference type="InterPro" id="IPR035906">
    <property type="entry name" value="MetI-like_sf"/>
</dbReference>
<dbReference type="SUPFAM" id="SSF161098">
    <property type="entry name" value="MetI-like"/>
    <property type="match status" value="1"/>
</dbReference>
<evidence type="ECO:0000256" key="2">
    <source>
        <dbReference type="ARBA" id="ARBA00022448"/>
    </source>
</evidence>
<organism evidence="11">
    <name type="scientific">Candidatus Kentrum sp. TC</name>
    <dbReference type="NCBI Taxonomy" id="2126339"/>
    <lineage>
        <taxon>Bacteria</taxon>
        <taxon>Pseudomonadati</taxon>
        <taxon>Pseudomonadota</taxon>
        <taxon>Gammaproteobacteria</taxon>
        <taxon>Candidatus Kentrum</taxon>
    </lineage>
</organism>
<dbReference type="GO" id="GO:0031460">
    <property type="term" value="P:glycine betaine transport"/>
    <property type="evidence" value="ECO:0007669"/>
    <property type="project" value="TreeGrafter"/>
</dbReference>
<keyword evidence="3 8" id="KW-0812">Transmembrane</keyword>
<dbReference type="Pfam" id="PF00528">
    <property type="entry name" value="BPD_transp_1"/>
    <property type="match status" value="1"/>
</dbReference>
<dbReference type="SUPFAM" id="SSF53850">
    <property type="entry name" value="Periplasmic binding protein-like II"/>
    <property type="match status" value="1"/>
</dbReference>
<dbReference type="Pfam" id="PF04069">
    <property type="entry name" value="OpuAC"/>
    <property type="match status" value="1"/>
</dbReference>
<evidence type="ECO:0000313" key="10">
    <source>
        <dbReference type="EMBL" id="VFK38334.1"/>
    </source>
</evidence>
<dbReference type="InterPro" id="IPR051204">
    <property type="entry name" value="ABC_transp_perm/SBD"/>
</dbReference>
<evidence type="ECO:0000256" key="8">
    <source>
        <dbReference type="RuleBase" id="RU363032"/>
    </source>
</evidence>
<dbReference type="PANTHER" id="PTHR30177">
    <property type="entry name" value="GLYCINE BETAINE/L-PROLINE TRANSPORT SYSTEM PERMEASE PROTEIN PROW"/>
    <property type="match status" value="1"/>
</dbReference>
<dbReference type="Gene3D" id="1.10.3720.10">
    <property type="entry name" value="MetI-like"/>
    <property type="match status" value="1"/>
</dbReference>
<keyword evidence="4 8" id="KW-1133">Transmembrane helix</keyword>
<evidence type="ECO:0000259" key="9">
    <source>
        <dbReference type="PROSITE" id="PS50928"/>
    </source>
</evidence>
<evidence type="ECO:0000256" key="5">
    <source>
        <dbReference type="ARBA" id="ARBA00023136"/>
    </source>
</evidence>
<comment type="similarity">
    <text evidence="7">In the N-terminal section; belongs to the binding-protein-dependent transport system permease family.</text>
</comment>
<proteinExistence type="inferred from homology"/>
<dbReference type="PANTHER" id="PTHR30177:SF4">
    <property type="entry name" value="OSMOPROTECTANT IMPORT PERMEASE PROTEIN OSMW"/>
    <property type="match status" value="1"/>
</dbReference>
<reference evidence="11" key="1">
    <citation type="submission" date="2019-02" db="EMBL/GenBank/DDBJ databases">
        <authorList>
            <person name="Gruber-Vodicka R. H."/>
            <person name="Seah K. B. B."/>
        </authorList>
    </citation>
    <scope>NUCLEOTIDE SEQUENCE</scope>
    <source>
        <strain evidence="11">BECK_BZ123</strain>
        <strain evidence="10">BECK_BZ125</strain>
    </source>
</reference>
<dbReference type="GO" id="GO:0043190">
    <property type="term" value="C:ATP-binding cassette (ABC) transporter complex"/>
    <property type="evidence" value="ECO:0007669"/>
    <property type="project" value="InterPro"/>
</dbReference>
<feature type="transmembrane region" description="Helical" evidence="8">
    <location>
        <begin position="354"/>
        <end position="373"/>
    </location>
</feature>
<keyword evidence="5 8" id="KW-0472">Membrane</keyword>
<protein>
    <submittedName>
        <fullName evidence="11">Osmoprotectant transport system permease protein</fullName>
    </submittedName>
</protein>
<evidence type="ECO:0000256" key="1">
    <source>
        <dbReference type="ARBA" id="ARBA00004651"/>
    </source>
</evidence>
<comment type="similarity">
    <text evidence="8">Belongs to the binding-protein-dependent transport system permease family.</text>
</comment>
<dbReference type="InterPro" id="IPR000515">
    <property type="entry name" value="MetI-like"/>
</dbReference>
<dbReference type="InterPro" id="IPR007210">
    <property type="entry name" value="ABC_Gly_betaine_transp_sub-bd"/>
</dbReference>
<dbReference type="Gene3D" id="3.40.190.120">
    <property type="entry name" value="Osmoprotection protein (prox), domain 2"/>
    <property type="match status" value="1"/>
</dbReference>
<evidence type="ECO:0000256" key="4">
    <source>
        <dbReference type="ARBA" id="ARBA00022989"/>
    </source>
</evidence>
<feature type="transmembrane region" description="Helical" evidence="8">
    <location>
        <begin position="323"/>
        <end position="342"/>
    </location>
</feature>
<sequence length="515" mass="57275">MRRVFAKIKNQEVARLVMKRMFFILASMMLYAPLWASSGGEEIRIASKLHTENIVLAELMTQLLNNAGVRAVHLRELGGTHVIWKALSRGDVDLYPEYTGTITGEIFPNSGLETVDDIRQRLREHDLLVTEPFGFNNTWAMSMKSEVAARYGITRISDLRRYPDLRFGFTETFMARHDGWEGMRRTYRLPQTEVRGLDHYLAYQGIDNGKLDLTDAYGTDGEIDYYDLRVLEDDLGYFPDYYPLIVYRADLAQRSPRIVPALQKLVANVSESEIRRMNRAVNLEKTPESRVAANFLAEKFHIRTEISEETLLAKLSRLTVEHLLLVSISLFAAISVSIPLGILSFKYKKPGQIILGMVGVIQTVPSLALLVFMIPLLGIGSASAIVALFLYSLLPIVRNTYVGLDEISPQLRESAEALGLSPMARLRLIELPLAYRSILAGVKTSAIINIGTATLGALIGAGGYGQPILTGIRLDDMGLILQGAIPAAILALLAQGIFELAERWIVPKGLRIAAE</sequence>